<comment type="caution">
    <text evidence="6">The sequence shown here is derived from an EMBL/GenBank/DDBJ whole genome shotgun (WGS) entry which is preliminary data.</text>
</comment>
<dbReference type="NCBIfam" id="TIGR00044">
    <property type="entry name" value="YggS family pyridoxal phosphate-dependent enzyme"/>
    <property type="match status" value="1"/>
</dbReference>
<dbReference type="PIRSF" id="PIRSF004848">
    <property type="entry name" value="YBL036c_PLPDEIII"/>
    <property type="match status" value="1"/>
</dbReference>
<dbReference type="InterPro" id="IPR001608">
    <property type="entry name" value="Ala_racemase_N"/>
</dbReference>
<evidence type="ECO:0000256" key="2">
    <source>
        <dbReference type="HAMAP-Rule" id="MF_02087"/>
    </source>
</evidence>
<dbReference type="Gene3D" id="3.20.20.10">
    <property type="entry name" value="Alanine racemase"/>
    <property type="match status" value="1"/>
</dbReference>
<evidence type="ECO:0000259" key="5">
    <source>
        <dbReference type="Pfam" id="PF01168"/>
    </source>
</evidence>
<gene>
    <name evidence="6" type="ORF">C5C51_04795</name>
</gene>
<dbReference type="HAMAP" id="MF_02087">
    <property type="entry name" value="PLP_homeostasis"/>
    <property type="match status" value="1"/>
</dbReference>
<keyword evidence="1 2" id="KW-0663">Pyridoxal phosphate</keyword>
<comment type="cofactor">
    <cofactor evidence="3">
        <name>pyridoxal 5'-phosphate</name>
        <dbReference type="ChEBI" id="CHEBI:597326"/>
    </cofactor>
</comment>
<evidence type="ECO:0000313" key="6">
    <source>
        <dbReference type="EMBL" id="PPI15489.1"/>
    </source>
</evidence>
<dbReference type="PANTHER" id="PTHR10146">
    <property type="entry name" value="PROLINE SYNTHETASE CO-TRANSCRIBED BACTERIAL HOMOLOG PROTEIN"/>
    <property type="match status" value="1"/>
</dbReference>
<name>A0A2S5Y7R9_9MICO</name>
<dbReference type="OrthoDB" id="9804072at2"/>
<evidence type="ECO:0000256" key="3">
    <source>
        <dbReference type="PIRSR" id="PIRSR004848-1"/>
    </source>
</evidence>
<dbReference type="SUPFAM" id="SSF51419">
    <property type="entry name" value="PLP-binding barrel"/>
    <property type="match status" value="1"/>
</dbReference>
<proteinExistence type="inferred from homology"/>
<dbReference type="PANTHER" id="PTHR10146:SF14">
    <property type="entry name" value="PYRIDOXAL PHOSPHATE HOMEOSTASIS PROTEIN"/>
    <property type="match status" value="1"/>
</dbReference>
<dbReference type="PROSITE" id="PS01211">
    <property type="entry name" value="UPF0001"/>
    <property type="match status" value="1"/>
</dbReference>
<feature type="domain" description="Alanine racemase N-terminal" evidence="5">
    <location>
        <begin position="32"/>
        <end position="210"/>
    </location>
</feature>
<comment type="function">
    <text evidence="2">Pyridoxal 5'-phosphate (PLP)-binding protein, which is involved in PLP homeostasis.</text>
</comment>
<dbReference type="GO" id="GO:0030170">
    <property type="term" value="F:pyridoxal phosphate binding"/>
    <property type="evidence" value="ECO:0007669"/>
    <property type="project" value="UniProtKB-UniRule"/>
</dbReference>
<protein>
    <recommendedName>
        <fullName evidence="2">Pyridoxal phosphate homeostasis protein</fullName>
        <shortName evidence="2">PLP homeostasis protein</shortName>
    </recommendedName>
</protein>
<accession>A0A2S5Y7R9</accession>
<reference evidence="6 7" key="1">
    <citation type="submission" date="2018-02" db="EMBL/GenBank/DDBJ databases">
        <title>Bacteriophage NCPPB3778 and a type I-E CRISPR drive the evolution of the US Biological Select Agent, Rathayibacter toxicus.</title>
        <authorList>
            <person name="Davis E.W.II."/>
            <person name="Tabima J.F."/>
            <person name="Weisberg A.J."/>
            <person name="Lopes L.D."/>
            <person name="Wiseman M.S."/>
            <person name="Wiseman M.S."/>
            <person name="Pupko T."/>
            <person name="Belcher M.S."/>
            <person name="Sechler A.J."/>
            <person name="Tancos M.A."/>
            <person name="Schroeder B.K."/>
            <person name="Murray T.D."/>
            <person name="Luster D.G."/>
            <person name="Schneider W.L."/>
            <person name="Rogers E."/>
            <person name="Andreote F.D."/>
            <person name="Grunwald N.J."/>
            <person name="Putnam M.L."/>
            <person name="Chang J.H."/>
        </authorList>
    </citation>
    <scope>NUCLEOTIDE SEQUENCE [LARGE SCALE GENOMIC DNA]</scope>
    <source>
        <strain evidence="6 7">FH99</strain>
    </source>
</reference>
<organism evidence="6 7">
    <name type="scientific">Rathayibacter toxicus</name>
    <dbReference type="NCBI Taxonomy" id="145458"/>
    <lineage>
        <taxon>Bacteria</taxon>
        <taxon>Bacillati</taxon>
        <taxon>Actinomycetota</taxon>
        <taxon>Actinomycetes</taxon>
        <taxon>Micrococcales</taxon>
        <taxon>Microbacteriaceae</taxon>
        <taxon>Rathayibacter</taxon>
    </lineage>
</organism>
<dbReference type="InterPro" id="IPR011078">
    <property type="entry name" value="PyrdxlP_homeostasis"/>
</dbReference>
<dbReference type="Pfam" id="PF01168">
    <property type="entry name" value="Ala_racemase_N"/>
    <property type="match status" value="1"/>
</dbReference>
<evidence type="ECO:0000256" key="4">
    <source>
        <dbReference type="RuleBase" id="RU004514"/>
    </source>
</evidence>
<dbReference type="Proteomes" id="UP000237966">
    <property type="component" value="Unassembled WGS sequence"/>
</dbReference>
<evidence type="ECO:0000313" key="7">
    <source>
        <dbReference type="Proteomes" id="UP000237966"/>
    </source>
</evidence>
<dbReference type="InterPro" id="IPR029066">
    <property type="entry name" value="PLP-binding_barrel"/>
</dbReference>
<dbReference type="CDD" id="cd00635">
    <property type="entry name" value="PLPDE_III_YBL036c_like"/>
    <property type="match status" value="1"/>
</dbReference>
<dbReference type="AlphaFoldDB" id="A0A2S5Y7R9"/>
<sequence>MSERIAEAARSVGRDPAELTTIVVTKFQPVALIRELLELGVVDFGENRHLEAQDKSRELSGTTARWHFIGQLQRNKARHVRRYVAAVHSVDRLGLVPALDPGETPLDVFLQVNLSDDPGRGGVESTGVETLAEAIVASPGLSLRGVMAVAPLGEEPRSAFARLLSLSERVRAIDPSATEISAGMSYDFPAAIAEGATHLRIGSAITGNRPAHT</sequence>
<comment type="similarity">
    <text evidence="2 4">Belongs to the pyridoxal phosphate-binding protein YggS/PROSC family.</text>
</comment>
<feature type="modified residue" description="N6-(pyridoxal phosphate)lysine" evidence="2 3">
    <location>
        <position position="26"/>
    </location>
</feature>
<evidence type="ECO:0000256" key="1">
    <source>
        <dbReference type="ARBA" id="ARBA00022898"/>
    </source>
</evidence>
<dbReference type="EMBL" id="PSWU01000007">
    <property type="protein sequence ID" value="PPI15489.1"/>
    <property type="molecule type" value="Genomic_DNA"/>
</dbReference>